<evidence type="ECO:0000313" key="2">
    <source>
        <dbReference type="Proteomes" id="UP001322138"/>
    </source>
</evidence>
<keyword evidence="2" id="KW-1185">Reference proteome</keyword>
<accession>A0ABR0FZX8</accession>
<evidence type="ECO:0000313" key="1">
    <source>
        <dbReference type="EMBL" id="KAK4649002.1"/>
    </source>
</evidence>
<gene>
    <name evidence="1" type="ORF">QC761_0016860</name>
</gene>
<dbReference type="GeneID" id="87891102"/>
<dbReference type="RefSeq" id="XP_062737977.1">
    <property type="nucleotide sequence ID" value="XM_062872024.1"/>
</dbReference>
<sequence>MQATDPIHRVACRRTSPWEFRLFDAEFKDKLFVVLEEVVGLIEFLPLLASPSGRWEHIIGRLGEGSTRRD</sequence>
<dbReference type="EMBL" id="JAFFGZ010000001">
    <property type="protein sequence ID" value="KAK4649002.1"/>
    <property type="molecule type" value="Genomic_DNA"/>
</dbReference>
<dbReference type="Proteomes" id="UP001322138">
    <property type="component" value="Unassembled WGS sequence"/>
</dbReference>
<protein>
    <submittedName>
        <fullName evidence="1">Uncharacterized protein</fullName>
    </submittedName>
</protein>
<comment type="caution">
    <text evidence="1">The sequence shown here is derived from an EMBL/GenBank/DDBJ whole genome shotgun (WGS) entry which is preliminary data.</text>
</comment>
<proteinExistence type="predicted"/>
<reference evidence="1 2" key="1">
    <citation type="journal article" date="2023" name="bioRxiv">
        <title>High-quality genome assemblies of four members of thePodospora anserinaspecies complex.</title>
        <authorList>
            <person name="Ament-Velasquez S.L."/>
            <person name="Vogan A.A."/>
            <person name="Wallerman O."/>
            <person name="Hartmann F."/>
            <person name="Gautier V."/>
            <person name="Silar P."/>
            <person name="Giraud T."/>
            <person name="Johannesson H."/>
        </authorList>
    </citation>
    <scope>NUCLEOTIDE SEQUENCE [LARGE SCALE GENOMIC DNA]</scope>
    <source>
        <strain evidence="1 2">CBS 112042</strain>
    </source>
</reference>
<name>A0ABR0FZX8_9PEZI</name>
<organism evidence="1 2">
    <name type="scientific">Podospora bellae-mahoneyi</name>
    <dbReference type="NCBI Taxonomy" id="2093777"/>
    <lineage>
        <taxon>Eukaryota</taxon>
        <taxon>Fungi</taxon>
        <taxon>Dikarya</taxon>
        <taxon>Ascomycota</taxon>
        <taxon>Pezizomycotina</taxon>
        <taxon>Sordariomycetes</taxon>
        <taxon>Sordariomycetidae</taxon>
        <taxon>Sordariales</taxon>
        <taxon>Podosporaceae</taxon>
        <taxon>Podospora</taxon>
    </lineage>
</organism>